<dbReference type="InterPro" id="IPR000477">
    <property type="entry name" value="RT_dom"/>
</dbReference>
<evidence type="ECO:0000313" key="3">
    <source>
        <dbReference type="EMBL" id="KAK6182053.1"/>
    </source>
</evidence>
<dbReference type="CDD" id="cd01647">
    <property type="entry name" value="RT_LTR"/>
    <property type="match status" value="1"/>
</dbReference>
<organism evidence="3 4">
    <name type="scientific">Patella caerulea</name>
    <name type="common">Rayed Mediterranean limpet</name>
    <dbReference type="NCBI Taxonomy" id="87958"/>
    <lineage>
        <taxon>Eukaryota</taxon>
        <taxon>Metazoa</taxon>
        <taxon>Spiralia</taxon>
        <taxon>Lophotrochozoa</taxon>
        <taxon>Mollusca</taxon>
        <taxon>Gastropoda</taxon>
        <taxon>Patellogastropoda</taxon>
        <taxon>Patelloidea</taxon>
        <taxon>Patellidae</taxon>
        <taxon>Patella</taxon>
    </lineage>
</organism>
<dbReference type="AlphaFoldDB" id="A0AAN8PS76"/>
<name>A0AAN8PS76_PATCE</name>
<evidence type="ECO:0000313" key="4">
    <source>
        <dbReference type="Proteomes" id="UP001347796"/>
    </source>
</evidence>
<feature type="domain" description="Reverse transcriptase" evidence="2">
    <location>
        <begin position="492"/>
        <end position="632"/>
    </location>
</feature>
<dbReference type="PANTHER" id="PTHR37984">
    <property type="entry name" value="PROTEIN CBG26694"/>
    <property type="match status" value="1"/>
</dbReference>
<comment type="caution">
    <text evidence="3">The sequence shown here is derived from an EMBL/GenBank/DDBJ whole genome shotgun (WGS) entry which is preliminary data.</text>
</comment>
<dbReference type="Proteomes" id="UP001347796">
    <property type="component" value="Unassembled WGS sequence"/>
</dbReference>
<evidence type="ECO:0000259" key="2">
    <source>
        <dbReference type="Pfam" id="PF00078"/>
    </source>
</evidence>
<dbReference type="PANTHER" id="PTHR37984:SF9">
    <property type="entry name" value="INTEGRASE CATALYTIC DOMAIN-CONTAINING PROTEIN"/>
    <property type="match status" value="1"/>
</dbReference>
<sequence length="639" mass="72077">MASGWSLNAPPPFLPTPGKPAIIWNDWIRMFDNYIEAIGGYNYSDGRKRALLLHCIGPEAQRVFYTLREDEEVLLERTEFLKAKKMLSKKYTTKIHEIAARVAFRKRQQLPGEKVDDYILALRHLSLNGCNFRNEDEAIRDQFVEKTSVHGIIEKLMGKSDLTLGKTVDFARNIEQSRLDARMVDNTNSARQSYEVNAVNFKPKSRSKSRPRPSHQHTPTPATKSTPGRHCYRCGSAAHLANSAQCRAIKETCRKCGKQGLYSHVCMGQSTVNHIDDDDFVLTLTSSTFNNSITCHPLINDIPTSLMVDTGSARTLIDKVMYYNTFSQFPLQPPLVRLTSYSSDKISIVGCFTAAVKYKDRHASCIIHVVETGISLLGMDLIEALHLQMQGSSLVDTCITTATPTAAPDPSIPTHILNRFGHMFTPGLGTVKGYELKVKMKENAIPVQSRLRRLPFALRPAVDKELDRLEHDGIIESIDASEWISPLSVAWKKSVKIRLCIDMRKVSEQMVIEKFPLPKIDELLAELNDACWFAKIDASAYHQLLLSTESRDLTSFITHRGLYRYTLVNFGMASAPPAFQKLMFRLTNHLHGVQCYLDDLIVYGKTFDEYTSSLYSLLSKLDSVGLKLNNKCVFDVQEI</sequence>
<dbReference type="Gene3D" id="3.30.70.270">
    <property type="match status" value="1"/>
</dbReference>
<feature type="region of interest" description="Disordered" evidence="1">
    <location>
        <begin position="194"/>
        <end position="228"/>
    </location>
</feature>
<dbReference type="InterPro" id="IPR043128">
    <property type="entry name" value="Rev_trsase/Diguanyl_cyclase"/>
</dbReference>
<evidence type="ECO:0000256" key="1">
    <source>
        <dbReference type="SAM" id="MobiDB-lite"/>
    </source>
</evidence>
<dbReference type="Pfam" id="PF00078">
    <property type="entry name" value="RVT_1"/>
    <property type="match status" value="1"/>
</dbReference>
<keyword evidence="4" id="KW-1185">Reference proteome</keyword>
<dbReference type="SUPFAM" id="SSF50630">
    <property type="entry name" value="Acid proteases"/>
    <property type="match status" value="1"/>
</dbReference>
<feature type="compositionally biased region" description="Basic residues" evidence="1">
    <location>
        <begin position="203"/>
        <end position="215"/>
    </location>
</feature>
<protein>
    <recommendedName>
        <fullName evidence="2">Reverse transcriptase domain-containing protein</fullName>
    </recommendedName>
</protein>
<dbReference type="Gene3D" id="3.10.10.10">
    <property type="entry name" value="HIV Type 1 Reverse Transcriptase, subunit A, domain 1"/>
    <property type="match status" value="1"/>
</dbReference>
<gene>
    <name evidence="3" type="ORF">SNE40_009819</name>
</gene>
<feature type="compositionally biased region" description="Polar residues" evidence="1">
    <location>
        <begin position="216"/>
        <end position="226"/>
    </location>
</feature>
<dbReference type="EMBL" id="JAZGQO010000007">
    <property type="protein sequence ID" value="KAK6182053.1"/>
    <property type="molecule type" value="Genomic_DNA"/>
</dbReference>
<dbReference type="SUPFAM" id="SSF56672">
    <property type="entry name" value="DNA/RNA polymerases"/>
    <property type="match status" value="1"/>
</dbReference>
<dbReference type="InterPro" id="IPR043502">
    <property type="entry name" value="DNA/RNA_pol_sf"/>
</dbReference>
<dbReference type="InterPro" id="IPR050951">
    <property type="entry name" value="Retrovirus_Pol_polyprotein"/>
</dbReference>
<proteinExistence type="predicted"/>
<dbReference type="InterPro" id="IPR021109">
    <property type="entry name" value="Peptidase_aspartic_dom_sf"/>
</dbReference>
<reference evidence="3 4" key="1">
    <citation type="submission" date="2024-01" db="EMBL/GenBank/DDBJ databases">
        <title>The genome of the rayed Mediterranean limpet Patella caerulea (Linnaeus, 1758).</title>
        <authorList>
            <person name="Anh-Thu Weber A."/>
            <person name="Halstead-Nussloch G."/>
        </authorList>
    </citation>
    <scope>NUCLEOTIDE SEQUENCE [LARGE SCALE GENOMIC DNA]</scope>
    <source>
        <strain evidence="3">AATW-2023a</strain>
        <tissue evidence="3">Whole specimen</tissue>
    </source>
</reference>
<accession>A0AAN8PS76</accession>